<evidence type="ECO:0000313" key="2">
    <source>
        <dbReference type="Proteomes" id="UP000831113"/>
    </source>
</evidence>
<evidence type="ECO:0000313" key="1">
    <source>
        <dbReference type="EMBL" id="UOG73427.1"/>
    </source>
</evidence>
<protein>
    <submittedName>
        <fullName evidence="1">Uncharacterized protein</fullName>
    </submittedName>
</protein>
<organism evidence="1 2">
    <name type="scientific">Hymenobacter tibetensis</name>
    <dbReference type="NCBI Taxonomy" id="497967"/>
    <lineage>
        <taxon>Bacteria</taxon>
        <taxon>Pseudomonadati</taxon>
        <taxon>Bacteroidota</taxon>
        <taxon>Cytophagia</taxon>
        <taxon>Cytophagales</taxon>
        <taxon>Hymenobacteraceae</taxon>
        <taxon>Hymenobacter</taxon>
    </lineage>
</organism>
<reference evidence="1 2" key="1">
    <citation type="submission" date="2022-03" db="EMBL/GenBank/DDBJ databases">
        <title>Hymenobactersp. isolated from the air.</title>
        <authorList>
            <person name="Won M."/>
            <person name="Kwon S.-W."/>
        </authorList>
    </citation>
    <scope>NUCLEOTIDE SEQUENCE [LARGE SCALE GENOMIC DNA]</scope>
    <source>
        <strain evidence="1 2">KACC 21982</strain>
    </source>
</reference>
<sequence length="59" mass="6313">MPATLAQFLPPVGSKAIGLRRIDEWIAVPSVGQVADLRPGLGYLAPDFPFGQYGRSEVS</sequence>
<gene>
    <name evidence="1" type="ORF">MTX78_14980</name>
</gene>
<dbReference type="Proteomes" id="UP000831113">
    <property type="component" value="Chromosome"/>
</dbReference>
<keyword evidence="2" id="KW-1185">Reference proteome</keyword>
<name>A0ABY4CTQ4_9BACT</name>
<dbReference type="EMBL" id="CP094669">
    <property type="protein sequence ID" value="UOG73427.1"/>
    <property type="molecule type" value="Genomic_DNA"/>
</dbReference>
<dbReference type="RefSeq" id="WP_243795865.1">
    <property type="nucleotide sequence ID" value="NZ_CP094669.1"/>
</dbReference>
<accession>A0ABY4CTQ4</accession>
<proteinExistence type="predicted"/>